<evidence type="ECO:0000313" key="2">
    <source>
        <dbReference type="Proteomes" id="UP001209878"/>
    </source>
</evidence>
<protein>
    <submittedName>
        <fullName evidence="1">Uncharacterized protein</fullName>
    </submittedName>
</protein>
<gene>
    <name evidence="1" type="ORF">NP493_236g01001</name>
</gene>
<keyword evidence="2" id="KW-1185">Reference proteome</keyword>
<proteinExistence type="predicted"/>
<reference evidence="1" key="1">
    <citation type="journal article" date="2023" name="Mol. Biol. Evol.">
        <title>Third-Generation Sequencing Reveals the Adaptive Role of the Epigenome in Three Deep-Sea Polychaetes.</title>
        <authorList>
            <person name="Perez M."/>
            <person name="Aroh O."/>
            <person name="Sun Y."/>
            <person name="Lan Y."/>
            <person name="Juniper S.K."/>
            <person name="Young C.R."/>
            <person name="Angers B."/>
            <person name="Qian P.Y."/>
        </authorList>
    </citation>
    <scope>NUCLEOTIDE SEQUENCE</scope>
    <source>
        <strain evidence="1">R07B-5</strain>
    </source>
</reference>
<sequence length="58" mass="6534">MQGRSFKANEVTQEICDRSRVFRLLGSDNRVILLDSRPTDSPTAPPNLYVLAGHENTF</sequence>
<evidence type="ECO:0000313" key="1">
    <source>
        <dbReference type="EMBL" id="KAK2185433.1"/>
    </source>
</evidence>
<dbReference type="Proteomes" id="UP001209878">
    <property type="component" value="Unassembled WGS sequence"/>
</dbReference>
<name>A0AAD9UDJ1_RIDPI</name>
<accession>A0AAD9UDJ1</accession>
<organism evidence="1 2">
    <name type="scientific">Ridgeia piscesae</name>
    <name type="common">Tubeworm</name>
    <dbReference type="NCBI Taxonomy" id="27915"/>
    <lineage>
        <taxon>Eukaryota</taxon>
        <taxon>Metazoa</taxon>
        <taxon>Spiralia</taxon>
        <taxon>Lophotrochozoa</taxon>
        <taxon>Annelida</taxon>
        <taxon>Polychaeta</taxon>
        <taxon>Sedentaria</taxon>
        <taxon>Canalipalpata</taxon>
        <taxon>Sabellida</taxon>
        <taxon>Siboglinidae</taxon>
        <taxon>Ridgeia</taxon>
    </lineage>
</organism>
<dbReference type="EMBL" id="JAODUO010000236">
    <property type="protein sequence ID" value="KAK2185433.1"/>
    <property type="molecule type" value="Genomic_DNA"/>
</dbReference>
<dbReference type="AlphaFoldDB" id="A0AAD9UDJ1"/>
<comment type="caution">
    <text evidence="1">The sequence shown here is derived from an EMBL/GenBank/DDBJ whole genome shotgun (WGS) entry which is preliminary data.</text>
</comment>